<dbReference type="Gene3D" id="3.40.50.880">
    <property type="match status" value="1"/>
</dbReference>
<dbReference type="PANTHER" id="PTHR12993">
    <property type="entry name" value="N-ACETYLGLUCOSAMINYL-PHOSPHATIDYLINOSITOL DE-N-ACETYLASE-RELATED"/>
    <property type="match status" value="1"/>
</dbReference>
<accession>A0A317EV08</accession>
<dbReference type="SUPFAM" id="SSF102588">
    <property type="entry name" value="LmbE-like"/>
    <property type="match status" value="1"/>
</dbReference>
<keyword evidence="3" id="KW-1185">Reference proteome</keyword>
<dbReference type="PANTHER" id="PTHR12993:SF11">
    <property type="entry name" value="N-ACETYLGLUCOSAMINYL-PHOSPHATIDYLINOSITOL DE-N-ACETYLASE"/>
    <property type="match status" value="1"/>
</dbReference>
<dbReference type="Pfam" id="PF02585">
    <property type="entry name" value="PIG-L"/>
    <property type="match status" value="1"/>
</dbReference>
<dbReference type="GO" id="GO:0016811">
    <property type="term" value="F:hydrolase activity, acting on carbon-nitrogen (but not peptide) bonds, in linear amides"/>
    <property type="evidence" value="ECO:0007669"/>
    <property type="project" value="TreeGrafter"/>
</dbReference>
<name>A0A317EV08_9SPHI</name>
<comment type="caution">
    <text evidence="2">The sequence shown here is derived from an EMBL/GenBank/DDBJ whole genome shotgun (WGS) entry which is preliminary data.</text>
</comment>
<protein>
    <submittedName>
        <fullName evidence="2">PIG-L family deacetylase</fullName>
    </submittedName>
</protein>
<dbReference type="RefSeq" id="WP_109931173.1">
    <property type="nucleotide sequence ID" value="NZ_QGNY01000006.1"/>
</dbReference>
<feature type="chain" id="PRO_5016419543" evidence="1">
    <location>
        <begin position="21"/>
        <end position="823"/>
    </location>
</feature>
<dbReference type="AlphaFoldDB" id="A0A317EV08"/>
<dbReference type="InterPro" id="IPR029062">
    <property type="entry name" value="Class_I_gatase-like"/>
</dbReference>
<gene>
    <name evidence="2" type="ORF">DF947_16590</name>
</gene>
<proteinExistence type="predicted"/>
<dbReference type="Gene3D" id="3.40.50.10320">
    <property type="entry name" value="LmbE-like"/>
    <property type="match status" value="1"/>
</dbReference>
<dbReference type="GO" id="GO:0016020">
    <property type="term" value="C:membrane"/>
    <property type="evidence" value="ECO:0007669"/>
    <property type="project" value="GOC"/>
</dbReference>
<dbReference type="SUPFAM" id="SSF52317">
    <property type="entry name" value="Class I glutamine amidotransferase-like"/>
    <property type="match status" value="1"/>
</dbReference>
<dbReference type="GO" id="GO:0006506">
    <property type="term" value="P:GPI anchor biosynthetic process"/>
    <property type="evidence" value="ECO:0007669"/>
    <property type="project" value="UniProtKB-UniPathway"/>
</dbReference>
<evidence type="ECO:0000313" key="2">
    <source>
        <dbReference type="EMBL" id="PWS30554.1"/>
    </source>
</evidence>
<keyword evidence="1" id="KW-0732">Signal</keyword>
<dbReference type="InterPro" id="IPR024078">
    <property type="entry name" value="LmbE-like_dom_sf"/>
</dbReference>
<dbReference type="EMBL" id="QGNY01000006">
    <property type="protein sequence ID" value="PWS30554.1"/>
    <property type="molecule type" value="Genomic_DNA"/>
</dbReference>
<evidence type="ECO:0000313" key="3">
    <source>
        <dbReference type="Proteomes" id="UP000245391"/>
    </source>
</evidence>
<dbReference type="OrthoDB" id="9759749at2"/>
<dbReference type="InterPro" id="IPR003737">
    <property type="entry name" value="GlcNAc_PI_deacetylase-related"/>
</dbReference>
<evidence type="ECO:0000256" key="1">
    <source>
        <dbReference type="SAM" id="SignalP"/>
    </source>
</evidence>
<sequence length="823" mass="91267">MFKRLTTILFLVFSVILCSAQQVRPAKSSEIFRALKTLQHIPKVLYLAAHPDDENTGLLSWLVNEENVETAYLSLTRGDGGQNLLGTEQGAALGLIRTHELLEARKLDGAQQFFTRAIDFGFSKNTDDTFKQWDADSITADVVWAIRKFRPDVIICRFPPTAAAGHGQHAASAVVAEKAFKAAGNKNMFPNQLKYVSVWQPKRLLWNTFRFGSVNTTAENQLKVTVGQYDAQLGMGYGELAGLSRSLHKSQGAGTQSVAGIRSEYFTHVAGEPAKTSLFDGLAKNWADKGSSDIDLALGKIVSAFNFNKPALSVPALLALRKKIVLFKDANLRNDKLKSIDNIILSCAGFMGEVVTNQPEAIAGDHYNFRLNLISRASDVMIEKINWLNASETTNRKLSNDSLITIEHQIQIPTNASLTEPYWLEKPAKNAATFSVSNDTLIGLPEAESPLMVKLKLKIGAERFEVGLPLSYKKLDPVKGDVVEQLRIVPAVEIKFAESVYFANDKEDLTVKLRIRANKDVNNGKVILKFGNELAQSMSLDHINLKANEISNISVPISKDLLSKIMLNRSFIEATLFTETGQYNKSQQVIQYAHLPVLQYFVPASAWLIKGDVKVTAKKIGYIPGAGDLIPEFLRQAGLQVDVLGETEILNSAKLASYDAVVTGVRVINTEKRIKNWQVALRSYVENGGTIVMQYNTTQDMALQDFGIYPLSIGGKRVTEENADVKILNPALRLLNYPNKITSEDFKGWVQERGAYFPDKWDKNYEALFEMHDTGEEPLQGSTLYAKYGKGNFIYTPLAFFRQLPAGNVGAARLFFNFLSASK</sequence>
<dbReference type="UniPathway" id="UPA00196"/>
<dbReference type="CDD" id="cd03143">
    <property type="entry name" value="A4_beta-galactosidase_middle_domain"/>
    <property type="match status" value="1"/>
</dbReference>
<organism evidence="2 3">
    <name type="scientific">Pedobacter paludis</name>
    <dbReference type="NCBI Taxonomy" id="2203212"/>
    <lineage>
        <taxon>Bacteria</taxon>
        <taxon>Pseudomonadati</taxon>
        <taxon>Bacteroidota</taxon>
        <taxon>Sphingobacteriia</taxon>
        <taxon>Sphingobacteriales</taxon>
        <taxon>Sphingobacteriaceae</taxon>
        <taxon>Pedobacter</taxon>
    </lineage>
</organism>
<feature type="signal peptide" evidence="1">
    <location>
        <begin position="1"/>
        <end position="20"/>
    </location>
</feature>
<dbReference type="Proteomes" id="UP000245391">
    <property type="component" value="Unassembled WGS sequence"/>
</dbReference>
<reference evidence="3" key="1">
    <citation type="submission" date="2018-05" db="EMBL/GenBank/DDBJ databases">
        <title>Pedobacter paludis sp. nov., isolated from wetland soil.</title>
        <authorList>
            <person name="Zhang Y."/>
        </authorList>
    </citation>
    <scope>NUCLEOTIDE SEQUENCE [LARGE SCALE GENOMIC DNA]</scope>
    <source>
        <strain evidence="3">R-8</strain>
    </source>
</reference>